<dbReference type="RefSeq" id="WP_260275781.1">
    <property type="nucleotide sequence ID" value="NZ_JANAVZ010000002.1"/>
</dbReference>
<feature type="domain" description="Multidrug resistance protein MdtA-like alpha-helical hairpin" evidence="6">
    <location>
        <begin position="97"/>
        <end position="165"/>
    </location>
</feature>
<feature type="region of interest" description="Disordered" evidence="4">
    <location>
        <begin position="377"/>
        <end position="396"/>
    </location>
</feature>
<feature type="domain" description="Multidrug resistance protein MdtA-like C-terminal permuted SH3" evidence="9">
    <location>
        <begin position="294"/>
        <end position="352"/>
    </location>
</feature>
<dbReference type="InterPro" id="IPR058627">
    <property type="entry name" value="MdtA-like_C"/>
</dbReference>
<dbReference type="InterPro" id="IPR006143">
    <property type="entry name" value="RND_pump_MFP"/>
</dbReference>
<dbReference type="PANTHER" id="PTHR30158:SF3">
    <property type="entry name" value="MULTIDRUG EFFLUX PUMP SUBUNIT ACRA-RELATED"/>
    <property type="match status" value="1"/>
</dbReference>
<feature type="signal peptide" evidence="5">
    <location>
        <begin position="1"/>
        <end position="24"/>
    </location>
</feature>
<comment type="subcellular location">
    <subcellularLocation>
        <location evidence="1">Cell envelope</location>
    </subcellularLocation>
</comment>
<dbReference type="SUPFAM" id="SSF111369">
    <property type="entry name" value="HlyD-like secretion proteins"/>
    <property type="match status" value="1"/>
</dbReference>
<protein>
    <submittedName>
        <fullName evidence="10">Efflux RND transporter periplasmic adaptor subunit</fullName>
    </submittedName>
</protein>
<evidence type="ECO:0000259" key="6">
    <source>
        <dbReference type="Pfam" id="PF25876"/>
    </source>
</evidence>
<evidence type="ECO:0000313" key="10">
    <source>
        <dbReference type="EMBL" id="MCT4331895.1"/>
    </source>
</evidence>
<evidence type="ECO:0000256" key="3">
    <source>
        <dbReference type="SAM" id="Coils"/>
    </source>
</evidence>
<dbReference type="InterPro" id="IPR058626">
    <property type="entry name" value="MdtA-like_b-barrel"/>
</dbReference>
<evidence type="ECO:0000259" key="9">
    <source>
        <dbReference type="Pfam" id="PF25967"/>
    </source>
</evidence>
<comment type="caution">
    <text evidence="10">The sequence shown here is derived from an EMBL/GenBank/DDBJ whole genome shotgun (WGS) entry which is preliminary data.</text>
</comment>
<feature type="domain" description="Multidrug resistance protein MdtA-like barrel-sandwich hybrid" evidence="7">
    <location>
        <begin position="58"/>
        <end position="198"/>
    </location>
</feature>
<dbReference type="InterPro" id="IPR058624">
    <property type="entry name" value="MdtA-like_HH"/>
</dbReference>
<evidence type="ECO:0000256" key="5">
    <source>
        <dbReference type="SAM" id="SignalP"/>
    </source>
</evidence>
<feature type="domain" description="Multidrug resistance protein MdtA-like beta-barrel" evidence="8">
    <location>
        <begin position="202"/>
        <end position="290"/>
    </location>
</feature>
<sequence>MPSPRHAIRLAILALLTFSGIALAQEAPPKQVGVVTLQRQDVPRIVTVPGRAVAAARAGIRPRVGGIITGILYDEGRPLKVGDPMFSIDDTTYAANLSSAEAQVASARATLTEAETSFNRTQQLVGSGTTQAQVDAARATLEQARAGLQSAQAAQRLAQADLDWTTVTSPIDGMASVSEVSVGDLVTAGQADALATVTQLDPIEVDMYEPSARMLRVFEDISEGRLQMRDKLQATLTLETGQTYEATGELVAPGFSVSTSTGSVDTRFRFDNPRRLLLPGMFVRGQVDLGTVSAFLVSQSAASRDKTGTLTAWVIKDGKATQRRLTEDGTWQNNWIVTKGIEPGDMLAVDGLSGLTEGAEVQTVAVEFDDDGVVREVAPEPKAGTQDATGADQPAE</sequence>
<gene>
    <name evidence="10" type="ORF">MU516_03310</name>
</gene>
<dbReference type="Gene3D" id="2.40.50.100">
    <property type="match status" value="1"/>
</dbReference>
<dbReference type="Pfam" id="PF25876">
    <property type="entry name" value="HH_MFP_RND"/>
    <property type="match status" value="1"/>
</dbReference>
<keyword evidence="11" id="KW-1185">Reference proteome</keyword>
<evidence type="ECO:0000259" key="7">
    <source>
        <dbReference type="Pfam" id="PF25917"/>
    </source>
</evidence>
<dbReference type="Pfam" id="PF25967">
    <property type="entry name" value="RND-MFP_C"/>
    <property type="match status" value="1"/>
</dbReference>
<proteinExistence type="inferred from homology"/>
<dbReference type="Pfam" id="PF25944">
    <property type="entry name" value="Beta-barrel_RND"/>
    <property type="match status" value="1"/>
</dbReference>
<keyword evidence="5" id="KW-0732">Signal</keyword>
<comment type="similarity">
    <text evidence="2">Belongs to the membrane fusion protein (MFP) (TC 8.A.1) family.</text>
</comment>
<dbReference type="PANTHER" id="PTHR30158">
    <property type="entry name" value="ACRA/E-RELATED COMPONENT OF DRUG EFFLUX TRANSPORTER"/>
    <property type="match status" value="1"/>
</dbReference>
<evidence type="ECO:0000256" key="2">
    <source>
        <dbReference type="ARBA" id="ARBA00009477"/>
    </source>
</evidence>
<dbReference type="EMBL" id="JANAVZ010000002">
    <property type="protein sequence ID" value="MCT4331895.1"/>
    <property type="molecule type" value="Genomic_DNA"/>
</dbReference>
<dbReference type="Pfam" id="PF25917">
    <property type="entry name" value="BSH_RND"/>
    <property type="match status" value="1"/>
</dbReference>
<keyword evidence="3" id="KW-0175">Coiled coil</keyword>
<evidence type="ECO:0000256" key="4">
    <source>
        <dbReference type="SAM" id="MobiDB-lite"/>
    </source>
</evidence>
<feature type="coiled-coil region" evidence="3">
    <location>
        <begin position="97"/>
        <end position="154"/>
    </location>
</feature>
<name>A0ABT2K7R3_9RHOB</name>
<dbReference type="Proteomes" id="UP001320702">
    <property type="component" value="Unassembled WGS sequence"/>
</dbReference>
<evidence type="ECO:0000256" key="1">
    <source>
        <dbReference type="ARBA" id="ARBA00004196"/>
    </source>
</evidence>
<dbReference type="NCBIfam" id="TIGR01730">
    <property type="entry name" value="RND_mfp"/>
    <property type="match status" value="1"/>
</dbReference>
<dbReference type="Gene3D" id="2.40.420.20">
    <property type="match status" value="1"/>
</dbReference>
<organism evidence="10 11">
    <name type="scientific">Paracoccus maritimus</name>
    <dbReference type="NCBI Taxonomy" id="2933292"/>
    <lineage>
        <taxon>Bacteria</taxon>
        <taxon>Pseudomonadati</taxon>
        <taxon>Pseudomonadota</taxon>
        <taxon>Alphaproteobacteria</taxon>
        <taxon>Rhodobacterales</taxon>
        <taxon>Paracoccaceae</taxon>
        <taxon>Paracoccus</taxon>
    </lineage>
</organism>
<accession>A0ABT2K7R3</accession>
<evidence type="ECO:0000259" key="8">
    <source>
        <dbReference type="Pfam" id="PF25944"/>
    </source>
</evidence>
<reference evidence="10 11" key="1">
    <citation type="submission" date="2022-04" db="EMBL/GenBank/DDBJ databases">
        <title>Paracoccus sp. YLB-12 draft genome sequence.</title>
        <authorList>
            <person name="Yu L."/>
        </authorList>
    </citation>
    <scope>NUCLEOTIDE SEQUENCE [LARGE SCALE GENOMIC DNA]</scope>
    <source>
        <strain evidence="10 11">YLB-12</strain>
    </source>
</reference>
<dbReference type="Gene3D" id="1.10.287.470">
    <property type="entry name" value="Helix hairpin bin"/>
    <property type="match status" value="1"/>
</dbReference>
<dbReference type="Gene3D" id="2.40.30.170">
    <property type="match status" value="1"/>
</dbReference>
<feature type="chain" id="PRO_5045759953" evidence="5">
    <location>
        <begin position="25"/>
        <end position="396"/>
    </location>
</feature>
<evidence type="ECO:0000313" key="11">
    <source>
        <dbReference type="Proteomes" id="UP001320702"/>
    </source>
</evidence>
<dbReference type="InterPro" id="IPR058625">
    <property type="entry name" value="MdtA-like_BSH"/>
</dbReference>